<evidence type="ECO:0000313" key="2">
    <source>
        <dbReference type="EMBL" id="CAE7558722.1"/>
    </source>
</evidence>
<proteinExistence type="predicted"/>
<name>A0A812UA72_9DINO</name>
<feature type="compositionally biased region" description="Basic and acidic residues" evidence="1">
    <location>
        <begin position="364"/>
        <end position="376"/>
    </location>
</feature>
<organism evidence="2 3">
    <name type="scientific">Symbiodinium natans</name>
    <dbReference type="NCBI Taxonomy" id="878477"/>
    <lineage>
        <taxon>Eukaryota</taxon>
        <taxon>Sar</taxon>
        <taxon>Alveolata</taxon>
        <taxon>Dinophyceae</taxon>
        <taxon>Suessiales</taxon>
        <taxon>Symbiodiniaceae</taxon>
        <taxon>Symbiodinium</taxon>
    </lineage>
</organism>
<feature type="region of interest" description="Disordered" evidence="1">
    <location>
        <begin position="36"/>
        <end position="69"/>
    </location>
</feature>
<feature type="region of interest" description="Disordered" evidence="1">
    <location>
        <begin position="349"/>
        <end position="376"/>
    </location>
</feature>
<keyword evidence="3" id="KW-1185">Reference proteome</keyword>
<dbReference type="AlphaFoldDB" id="A0A812UA72"/>
<dbReference type="EMBL" id="CAJNDS010002660">
    <property type="protein sequence ID" value="CAE7558722.1"/>
    <property type="molecule type" value="Genomic_DNA"/>
</dbReference>
<evidence type="ECO:0000256" key="1">
    <source>
        <dbReference type="SAM" id="MobiDB-lite"/>
    </source>
</evidence>
<dbReference type="OrthoDB" id="444225at2759"/>
<gene>
    <name evidence="2" type="primary">SULTR4</name>
    <name evidence="2" type="ORF">SNAT2548_LOCUS31458</name>
</gene>
<accession>A0A812UA72</accession>
<reference evidence="2" key="1">
    <citation type="submission" date="2021-02" db="EMBL/GenBank/DDBJ databases">
        <authorList>
            <person name="Dougan E. K."/>
            <person name="Rhodes N."/>
            <person name="Thang M."/>
            <person name="Chan C."/>
        </authorList>
    </citation>
    <scope>NUCLEOTIDE SEQUENCE</scope>
</reference>
<comment type="caution">
    <text evidence="2">The sequence shown here is derived from an EMBL/GenBank/DDBJ whole genome shotgun (WGS) entry which is preliminary data.</text>
</comment>
<dbReference type="Proteomes" id="UP000604046">
    <property type="component" value="Unassembled WGS sequence"/>
</dbReference>
<sequence length="376" mass="42052">MSQEGTATQSLKTKRSADRAIRCLRRDGALAWPFCSASRVPRSGSDPRRQPSEPTSDVSDGGSPDGLGGLGRARGSMAWALETPKNKEEDAFQDGPVTLHFFSDANFQPLRDHFVGSVVDDRIELRETFVEDLCVIKRRTAGGVPIYKFKTKLLLDALEHAAPEEVLLISDVDIQFFGEVLPLVREGIAGRDMCLQREFTKLGVNIGFMAIRRTAASMRFWQSVWDELPSGRHDQRIVNNLLYTSQVPGIRWGCFPPAIWASSQAFDSECVPEQILLHHANWVVRDYHANPESADASNPQAKLQQLLELRAAVQGDAERKLEFFRGISSDPDLADYHQRTVGDLRYGPEWTTLPAGHPTRRGGSRREVAMRQQAKE</sequence>
<evidence type="ECO:0000313" key="3">
    <source>
        <dbReference type="Proteomes" id="UP000604046"/>
    </source>
</evidence>
<protein>
    <submittedName>
        <fullName evidence="2">SULTR4 protein</fullName>
    </submittedName>
</protein>